<sequence>MTIGLQGQFEGTQYPNQNYLGWPVAGRLQDVNIPPENVAFPGYQTAANLASPEWGSANNHVHPQSQGVNPSSSWAMLSSQGGSVHPVAAPSMIGPDMSFGPTPLNQE</sequence>
<protein>
    <submittedName>
        <fullName evidence="2">Uncharacterized protein</fullName>
    </submittedName>
</protein>
<evidence type="ECO:0000313" key="2">
    <source>
        <dbReference type="EMBL" id="RWA04194.1"/>
    </source>
</evidence>
<feature type="region of interest" description="Disordered" evidence="1">
    <location>
        <begin position="54"/>
        <end position="107"/>
    </location>
</feature>
<gene>
    <name evidence="2" type="ORF">EKO27_g10913</name>
</gene>
<dbReference type="Proteomes" id="UP000286045">
    <property type="component" value="Unassembled WGS sequence"/>
</dbReference>
<feature type="compositionally biased region" description="Polar residues" evidence="1">
    <location>
        <begin position="56"/>
        <end position="82"/>
    </location>
</feature>
<proteinExistence type="predicted"/>
<comment type="caution">
    <text evidence="2">The sequence shown here is derived from an EMBL/GenBank/DDBJ whole genome shotgun (WGS) entry which is preliminary data.</text>
</comment>
<accession>A0A439CPW4</accession>
<name>A0A439CPW4_9PEZI</name>
<dbReference type="EMBL" id="RYZI01000613">
    <property type="protein sequence ID" value="RWA04194.1"/>
    <property type="molecule type" value="Genomic_DNA"/>
</dbReference>
<keyword evidence="3" id="KW-1185">Reference proteome</keyword>
<organism evidence="2 3">
    <name type="scientific">Xylaria grammica</name>
    <dbReference type="NCBI Taxonomy" id="363999"/>
    <lineage>
        <taxon>Eukaryota</taxon>
        <taxon>Fungi</taxon>
        <taxon>Dikarya</taxon>
        <taxon>Ascomycota</taxon>
        <taxon>Pezizomycotina</taxon>
        <taxon>Sordariomycetes</taxon>
        <taxon>Xylariomycetidae</taxon>
        <taxon>Xylariales</taxon>
        <taxon>Xylariaceae</taxon>
        <taxon>Xylaria</taxon>
    </lineage>
</organism>
<evidence type="ECO:0000313" key="3">
    <source>
        <dbReference type="Proteomes" id="UP000286045"/>
    </source>
</evidence>
<reference evidence="2 3" key="1">
    <citation type="submission" date="2018-12" db="EMBL/GenBank/DDBJ databases">
        <title>Draft genome sequence of Xylaria grammica IHI A82.</title>
        <authorList>
            <person name="Buettner E."/>
            <person name="Kellner H."/>
        </authorList>
    </citation>
    <scope>NUCLEOTIDE SEQUENCE [LARGE SCALE GENOMIC DNA]</scope>
    <source>
        <strain evidence="2 3">IHI A82</strain>
    </source>
</reference>
<evidence type="ECO:0000256" key="1">
    <source>
        <dbReference type="SAM" id="MobiDB-lite"/>
    </source>
</evidence>
<dbReference type="AlphaFoldDB" id="A0A439CPW4"/>